<dbReference type="AlphaFoldDB" id="A0A0L1IBB9"/>
<proteinExistence type="predicted"/>
<evidence type="ECO:0000313" key="1">
    <source>
        <dbReference type="EMBL" id="KNG76931.1"/>
    </source>
</evidence>
<sequence length="221" mass="26529">MKKLYPTNAVIFYSHKICGHFSMFKHNIIRLYSNIEKILPQEEKKKNKNLSHIPYYVLNNKNQTDNEKYNFEILMKNVKNKAEEYNLIKIKEIQNKILIHLNKFNINELVATLILSYKYNLLNQLILNNIIDIIFHNSGFLNSKHVFILLLITKNIYSKKNDYSYSIQHQQKLPQNDMNKSGEKEEHVINSKWKNKFFHEVIQNMLYDDNINDHKEEIKGR</sequence>
<protein>
    <submittedName>
        <fullName evidence="1">Uncharacterized protein</fullName>
    </submittedName>
</protein>
<reference evidence="2" key="1">
    <citation type="submission" date="2015-07" db="EMBL/GenBank/DDBJ databases">
        <title>Annotation of Plasmodium falciparum IGH-CR14.</title>
        <authorList>
            <consortium name="The Broad Institute Genome Sequencing Platform"/>
            <person name="Volkman S.K."/>
            <person name="Neafsey D.E."/>
            <person name="Dash A.P."/>
            <person name="Chitnis C.E."/>
            <person name="Hartl D.L."/>
            <person name="Young S.K."/>
            <person name="Zeng Q."/>
            <person name="Koehrsen M."/>
            <person name="Alvarado L."/>
            <person name="Berlin A."/>
            <person name="Borenstein D."/>
            <person name="Chapman S.B."/>
            <person name="Chen Z."/>
            <person name="Engels R."/>
            <person name="Freedman E."/>
            <person name="Gellesch M."/>
            <person name="Goldberg J."/>
            <person name="Griggs A."/>
            <person name="Gujja S."/>
            <person name="Heilman E.R."/>
            <person name="Heiman D.I."/>
            <person name="Howarth C."/>
            <person name="Jen D."/>
            <person name="Larson L."/>
            <person name="Mehta T."/>
            <person name="Neiman D."/>
            <person name="Park D."/>
            <person name="Pearson M."/>
            <person name="Roberts A."/>
            <person name="Saif S."/>
            <person name="Shea T."/>
            <person name="Shenoy N."/>
            <person name="Sisk P."/>
            <person name="Stolte C."/>
            <person name="Sykes S."/>
            <person name="Walk T."/>
            <person name="White J."/>
            <person name="Yandava C."/>
            <person name="Haas B."/>
            <person name="Henn M.R."/>
            <person name="Nusbaum C."/>
            <person name="Birren B."/>
        </authorList>
    </citation>
    <scope>NUCLEOTIDE SEQUENCE [LARGE SCALE GENOMIC DNA]</scope>
    <source>
        <strain evidence="2">IGH-CR14</strain>
    </source>
</reference>
<dbReference type="EMBL" id="GG665224">
    <property type="protein sequence ID" value="KNG76931.1"/>
    <property type="molecule type" value="Genomic_DNA"/>
</dbReference>
<dbReference type="OrthoDB" id="392617at2759"/>
<dbReference type="Proteomes" id="UP000054562">
    <property type="component" value="Unassembled WGS sequence"/>
</dbReference>
<accession>A0A0L1IBB9</accession>
<name>A0A0L1IBB9_PLAFA</name>
<gene>
    <name evidence="1" type="ORF">PFMG_02955</name>
</gene>
<evidence type="ECO:0000313" key="2">
    <source>
        <dbReference type="Proteomes" id="UP000054562"/>
    </source>
</evidence>
<reference evidence="2" key="2">
    <citation type="submission" date="2015-07" db="EMBL/GenBank/DDBJ databases">
        <title>The genome sequence of Plasmodium falciparum IGH-CR14.</title>
        <authorList>
            <consortium name="The Broad Institute Genome Sequencing Platform"/>
            <person name="Volkman S.K."/>
            <person name="Neafsey D.E."/>
            <person name="Dash A.P."/>
            <person name="Chitnis C.E."/>
            <person name="Hartl D.L."/>
            <person name="Young S.K."/>
            <person name="Kodira C.D."/>
            <person name="Zeng Q."/>
            <person name="Koehrsen M."/>
            <person name="Godfrey P."/>
            <person name="Alvarado L."/>
            <person name="Berlin A."/>
            <person name="Borenstein D."/>
            <person name="Chen Z."/>
            <person name="Engels R."/>
            <person name="Freedman E."/>
            <person name="Gellesch M."/>
            <person name="Goldberg J."/>
            <person name="Griggs A."/>
            <person name="Gujja S."/>
            <person name="Heiman D."/>
            <person name="Hepburn T."/>
            <person name="Howarth C."/>
            <person name="Jen D."/>
            <person name="Larson L."/>
            <person name="Lewis B."/>
            <person name="Mehta T."/>
            <person name="Park D."/>
            <person name="Pearson M."/>
            <person name="Roberts A."/>
            <person name="Saif S."/>
            <person name="Shea T."/>
            <person name="Shenoy N."/>
            <person name="Sisk P."/>
            <person name="Stolte C."/>
            <person name="Sykes S."/>
            <person name="Walk T."/>
            <person name="White J."/>
            <person name="Yandava C."/>
            <person name="Wirth D.F."/>
            <person name="Nusbaum C."/>
            <person name="Birren B."/>
        </authorList>
    </citation>
    <scope>NUCLEOTIDE SEQUENCE [LARGE SCALE GENOMIC DNA]</scope>
    <source>
        <strain evidence="2">IGH-CR14</strain>
    </source>
</reference>
<organism evidence="1 2">
    <name type="scientific">Plasmodium falciparum IGH-CR14</name>
    <dbReference type="NCBI Taxonomy" id="580059"/>
    <lineage>
        <taxon>Eukaryota</taxon>
        <taxon>Sar</taxon>
        <taxon>Alveolata</taxon>
        <taxon>Apicomplexa</taxon>
        <taxon>Aconoidasida</taxon>
        <taxon>Haemosporida</taxon>
        <taxon>Plasmodiidae</taxon>
        <taxon>Plasmodium</taxon>
        <taxon>Plasmodium (Laverania)</taxon>
    </lineage>
</organism>